<dbReference type="InterPro" id="IPR001387">
    <property type="entry name" value="Cro/C1-type_HTH"/>
</dbReference>
<dbReference type="SUPFAM" id="SSF47413">
    <property type="entry name" value="lambda repressor-like DNA-binding domains"/>
    <property type="match status" value="1"/>
</dbReference>
<evidence type="ECO:0000313" key="2">
    <source>
        <dbReference type="Proteomes" id="UP000051096"/>
    </source>
</evidence>
<sequence length="111" mass="13071">MDMLKNLLSLEILRDFVRAAVSPQLYQRNLVIDRIETPNHRLWALRERLHLDEAIFAERLHIDVKEYYEYEWIGSPVPRDVLEKVSQTFSVPVPWLCCETPLLPIPLSDDA</sequence>
<evidence type="ECO:0008006" key="3">
    <source>
        <dbReference type="Google" id="ProtNLM"/>
    </source>
</evidence>
<dbReference type="CDD" id="cd00093">
    <property type="entry name" value="HTH_XRE"/>
    <property type="match status" value="1"/>
</dbReference>
<dbReference type="Proteomes" id="UP000051096">
    <property type="component" value="Unassembled WGS sequence"/>
</dbReference>
<dbReference type="AlphaFoldDB" id="A0A0S8GAM6"/>
<protein>
    <recommendedName>
        <fullName evidence="3">HTH cro/C1-type domain-containing protein</fullName>
    </recommendedName>
</protein>
<dbReference type="GO" id="GO:0003677">
    <property type="term" value="F:DNA binding"/>
    <property type="evidence" value="ECO:0007669"/>
    <property type="project" value="InterPro"/>
</dbReference>
<accession>A0A0S8GAM6</accession>
<evidence type="ECO:0000313" key="1">
    <source>
        <dbReference type="EMBL" id="KPK70152.1"/>
    </source>
</evidence>
<organism evidence="1 2">
    <name type="scientific">candidate division WOR_3 bacterium SM23_60</name>
    <dbReference type="NCBI Taxonomy" id="1703780"/>
    <lineage>
        <taxon>Bacteria</taxon>
        <taxon>Bacteria division WOR-3</taxon>
    </lineage>
</organism>
<proteinExistence type="predicted"/>
<dbReference type="InterPro" id="IPR010982">
    <property type="entry name" value="Lambda_DNA-bd_dom_sf"/>
</dbReference>
<comment type="caution">
    <text evidence="1">The sequence shown here is derived from an EMBL/GenBank/DDBJ whole genome shotgun (WGS) entry which is preliminary data.</text>
</comment>
<gene>
    <name evidence="1" type="ORF">AMJ87_09370</name>
</gene>
<name>A0A0S8GAM6_UNCW3</name>
<reference evidence="1 2" key="1">
    <citation type="journal article" date="2015" name="Microbiome">
        <title>Genomic resolution of linkages in carbon, nitrogen, and sulfur cycling among widespread estuary sediment bacteria.</title>
        <authorList>
            <person name="Baker B.J."/>
            <person name="Lazar C.S."/>
            <person name="Teske A.P."/>
            <person name="Dick G.J."/>
        </authorList>
    </citation>
    <scope>NUCLEOTIDE SEQUENCE [LARGE SCALE GENOMIC DNA]</scope>
    <source>
        <strain evidence="1">SM23_60</strain>
    </source>
</reference>
<dbReference type="EMBL" id="LJUO01000100">
    <property type="protein sequence ID" value="KPK70152.1"/>
    <property type="molecule type" value="Genomic_DNA"/>
</dbReference>